<accession>A0A3B0Z2U4</accession>
<protein>
    <submittedName>
        <fullName evidence="2">UPF0225 protein YchJ</fullName>
    </submittedName>
</protein>
<reference evidence="2" key="1">
    <citation type="submission" date="2018-06" db="EMBL/GenBank/DDBJ databases">
        <authorList>
            <person name="Zhirakovskaya E."/>
        </authorList>
    </citation>
    <scope>NUCLEOTIDE SEQUENCE</scope>
</reference>
<feature type="domain" description="YchJ-like middle NTF2-like" evidence="1">
    <location>
        <begin position="1"/>
        <end position="92"/>
    </location>
</feature>
<dbReference type="Pfam" id="PF17775">
    <property type="entry name" value="YchJ_M-like"/>
    <property type="match status" value="1"/>
</dbReference>
<proteinExistence type="predicted"/>
<dbReference type="InterPro" id="IPR032710">
    <property type="entry name" value="NTF2-like_dom_sf"/>
</dbReference>
<dbReference type="InterPro" id="IPR048469">
    <property type="entry name" value="YchJ-like_M"/>
</dbReference>
<sequence>MRSRYSAYTLNNSDYLLKTWHSTTRPTQLDLEQQIHTDWLGLKIYHTEAGSENETTGIVAFIARYTTDETTEVIHEVSRFVKEDGHWFYVDGTLSQPTQNSLCPCGSAKKFKRCCGT</sequence>
<dbReference type="AlphaFoldDB" id="A0A3B0Z2U4"/>
<evidence type="ECO:0000259" key="1">
    <source>
        <dbReference type="Pfam" id="PF17775"/>
    </source>
</evidence>
<dbReference type="PANTHER" id="PTHR33747">
    <property type="entry name" value="UPF0225 PROTEIN SCO1677"/>
    <property type="match status" value="1"/>
</dbReference>
<dbReference type="Gene3D" id="3.10.450.50">
    <property type="match status" value="1"/>
</dbReference>
<dbReference type="PANTHER" id="PTHR33747:SF1">
    <property type="entry name" value="ADENYLATE CYCLASE-ASSOCIATED CAP C-TERMINAL DOMAIN-CONTAINING PROTEIN"/>
    <property type="match status" value="1"/>
</dbReference>
<dbReference type="EMBL" id="UOFQ01000068">
    <property type="protein sequence ID" value="VAW87595.1"/>
    <property type="molecule type" value="Genomic_DNA"/>
</dbReference>
<dbReference type="InterPro" id="IPR004027">
    <property type="entry name" value="SEC_C_motif"/>
</dbReference>
<evidence type="ECO:0000313" key="2">
    <source>
        <dbReference type="EMBL" id="VAW87595.1"/>
    </source>
</evidence>
<name>A0A3B0Z2U4_9ZZZZ</name>
<dbReference type="SUPFAM" id="SSF103642">
    <property type="entry name" value="Sec-C motif"/>
    <property type="match status" value="1"/>
</dbReference>
<dbReference type="SUPFAM" id="SSF54427">
    <property type="entry name" value="NTF2-like"/>
    <property type="match status" value="1"/>
</dbReference>
<organism evidence="2">
    <name type="scientific">hydrothermal vent metagenome</name>
    <dbReference type="NCBI Taxonomy" id="652676"/>
    <lineage>
        <taxon>unclassified sequences</taxon>
        <taxon>metagenomes</taxon>
        <taxon>ecological metagenomes</taxon>
    </lineage>
</organism>
<gene>
    <name evidence="2" type="ORF">MNBD_GAMMA17-666</name>
</gene>
<dbReference type="Pfam" id="PF02810">
    <property type="entry name" value="SEC-C"/>
    <property type="match status" value="1"/>
</dbReference>